<dbReference type="GO" id="GO:0004725">
    <property type="term" value="F:protein tyrosine phosphatase activity"/>
    <property type="evidence" value="ECO:0007669"/>
    <property type="project" value="UniProtKB-EC"/>
</dbReference>
<evidence type="ECO:0000259" key="8">
    <source>
        <dbReference type="PROSITE" id="PS50056"/>
    </source>
</evidence>
<dbReference type="SUPFAM" id="SSF57184">
    <property type="entry name" value="Growth factor receptor domain"/>
    <property type="match status" value="1"/>
</dbReference>
<dbReference type="InterPro" id="IPR029021">
    <property type="entry name" value="Prot-tyrosine_phosphatase-like"/>
</dbReference>
<evidence type="ECO:0000256" key="2">
    <source>
        <dbReference type="ARBA" id="ARBA00022801"/>
    </source>
</evidence>
<dbReference type="SMART" id="SM00404">
    <property type="entry name" value="PTPc_motif"/>
    <property type="match status" value="2"/>
</dbReference>
<accession>A0A210QYK9</accession>
<sequence length="968" mass="108491">MDLTPSISCKGTIRYLTIFIDRSKTKTYTWYSFYAVMEICEVEVYGCPLGKYGDGNCLSNCDRTCVKDLCDPTTGRCNYCSYGSYKDSAVCKRCPVHCLNGTCDVETGICLACEDGFYGSLCGACATGCSDPVCDKIDGKCSQCEPGYHGTKCEMECPSNCTTCLQTSGQCTACSYGLYSSVCDKSCPATCKDKRCDINTGQCTDCVEGFFGLHCNVSCPSHCTSDGCEQKSGDCLACKTGYYGLDCEQTCGQCLGSSCGMTNGSCRCVKSWEGDTCKTRSKSYSVASTPVEQTGLYAGAGVGATVVIALVTVVVIIIVRRKNSQRIPKRSSESSPKGIDCVEKTSDKSAGKTDDEQNQELKAAARENEQVYVNLQNMDNTSDEEVVYKNVQVTRVPVNQLSTSINSKMANNATAFKEEFQTFPLGAMYPHEEGEKVSNKSKNRFKTTFPYDHSRVILNTMGDDDDSSYINANYIDSVDTSKVYIASQGPKTSTVGDFWRMLWQVNSGKIVMLTNLVEGAKVKCHQYWPDEGTPLSTDTFDLTLDRERTYACYVIRDISIVHKQTKEERQVHHFHFTTWPDHGTPDTLELVLFHRRVTLYQTQLSGQMVVHCSAGIGRTGTFIALDALLTYGKTTGVIDIPSYIGTMRKNRMNMIQTYEQYIALHELLIEGFNLPESYISRSIFNSELATLCLDGRPANFTKLFKEFERLQSFNPNYTSSCYSSALLKENENKNRDTDILAVDKFRAYLQSQPSNRTNYINAVIIPSHTSRFGYLMTQFPLENTVDDFWTMVFDYNCDNIVVIGTPQESCWLPVARETSTATYLFKKLNERSTDYDVEIADYQVTNERSKRERTVQIFNMKQWSSESLLSPSDSSLLQLLEQLDSRRRSDNTTPVVVMCRNGCTQSGLFCCISNLRDQIKMDDGVDIFQTARQLKTRQPEALRDVVNILDYYMFIFISECHENFSVNM</sequence>
<dbReference type="PROSITE" id="PS50055">
    <property type="entry name" value="TYR_PHOSPHATASE_PTP"/>
    <property type="match status" value="2"/>
</dbReference>
<dbReference type="SMART" id="SM00181">
    <property type="entry name" value="EGF"/>
    <property type="match status" value="6"/>
</dbReference>
<dbReference type="CDD" id="cd00047">
    <property type="entry name" value="PTPc"/>
    <property type="match status" value="2"/>
</dbReference>
<dbReference type="InterPro" id="IPR016130">
    <property type="entry name" value="Tyr_Pase_AS"/>
</dbReference>
<dbReference type="PROSITE" id="PS00383">
    <property type="entry name" value="TYR_PHOSPHATASE_1"/>
    <property type="match status" value="1"/>
</dbReference>
<keyword evidence="6" id="KW-0472">Membrane</keyword>
<keyword evidence="2" id="KW-0378">Hydrolase</keyword>
<feature type="compositionally biased region" description="Basic and acidic residues" evidence="5">
    <location>
        <begin position="340"/>
        <end position="355"/>
    </location>
</feature>
<dbReference type="SUPFAM" id="SSF52799">
    <property type="entry name" value="(Phosphotyrosine protein) phosphatases II"/>
    <property type="match status" value="2"/>
</dbReference>
<dbReference type="InterPro" id="IPR003595">
    <property type="entry name" value="Tyr_Pase_cat"/>
</dbReference>
<dbReference type="PROSITE" id="PS50056">
    <property type="entry name" value="TYR_PHOSPHATASE_2"/>
    <property type="match status" value="2"/>
</dbReference>
<dbReference type="PANTHER" id="PTHR19134:SF449">
    <property type="entry name" value="TYROSINE-PROTEIN PHOSPHATASE 1"/>
    <property type="match status" value="1"/>
</dbReference>
<keyword evidence="6" id="KW-0812">Transmembrane</keyword>
<dbReference type="Pfam" id="PF00102">
    <property type="entry name" value="Y_phosphatase"/>
    <property type="match status" value="2"/>
</dbReference>
<dbReference type="STRING" id="6573.A0A210QYK9"/>
<keyword evidence="6" id="KW-1133">Transmembrane helix</keyword>
<dbReference type="SMART" id="SM00194">
    <property type="entry name" value="PTPc"/>
    <property type="match status" value="2"/>
</dbReference>
<evidence type="ECO:0000256" key="5">
    <source>
        <dbReference type="SAM" id="MobiDB-lite"/>
    </source>
</evidence>
<evidence type="ECO:0000259" key="7">
    <source>
        <dbReference type="PROSITE" id="PS50055"/>
    </source>
</evidence>
<gene>
    <name evidence="9" type="ORF">KP79_PYT08434</name>
</gene>
<proteinExistence type="predicted"/>
<comment type="catalytic activity">
    <reaction evidence="4">
        <text>O-phospho-L-tyrosyl-[protein] + H2O = L-tyrosyl-[protein] + phosphate</text>
        <dbReference type="Rhea" id="RHEA:10684"/>
        <dbReference type="Rhea" id="RHEA-COMP:10136"/>
        <dbReference type="Rhea" id="RHEA-COMP:20101"/>
        <dbReference type="ChEBI" id="CHEBI:15377"/>
        <dbReference type="ChEBI" id="CHEBI:43474"/>
        <dbReference type="ChEBI" id="CHEBI:46858"/>
        <dbReference type="ChEBI" id="CHEBI:61978"/>
        <dbReference type="EC" id="3.1.3.48"/>
    </reaction>
</comment>
<dbReference type="EC" id="3.1.3.48" evidence="1"/>
<comment type="caution">
    <text evidence="9">The sequence shown here is derived from an EMBL/GenBank/DDBJ whole genome shotgun (WGS) entry which is preliminary data.</text>
</comment>
<dbReference type="InterPro" id="IPR000742">
    <property type="entry name" value="EGF"/>
</dbReference>
<dbReference type="InterPro" id="IPR000387">
    <property type="entry name" value="Tyr_Pase_dom"/>
</dbReference>
<organism evidence="9 10">
    <name type="scientific">Mizuhopecten yessoensis</name>
    <name type="common">Japanese scallop</name>
    <name type="synonym">Patinopecten yessoensis</name>
    <dbReference type="NCBI Taxonomy" id="6573"/>
    <lineage>
        <taxon>Eukaryota</taxon>
        <taxon>Metazoa</taxon>
        <taxon>Spiralia</taxon>
        <taxon>Lophotrochozoa</taxon>
        <taxon>Mollusca</taxon>
        <taxon>Bivalvia</taxon>
        <taxon>Autobranchia</taxon>
        <taxon>Pteriomorphia</taxon>
        <taxon>Pectinida</taxon>
        <taxon>Pectinoidea</taxon>
        <taxon>Pectinidae</taxon>
        <taxon>Mizuhopecten</taxon>
    </lineage>
</organism>
<evidence type="ECO:0000313" key="10">
    <source>
        <dbReference type="Proteomes" id="UP000242188"/>
    </source>
</evidence>
<feature type="domain" description="Tyrosine specific protein phosphatases" evidence="8">
    <location>
        <begin position="874"/>
        <end position="943"/>
    </location>
</feature>
<dbReference type="InterPro" id="IPR009030">
    <property type="entry name" value="Growth_fac_rcpt_cys_sf"/>
</dbReference>
<feature type="transmembrane region" description="Helical" evidence="6">
    <location>
        <begin position="296"/>
        <end position="319"/>
    </location>
</feature>
<feature type="domain" description="Tyrosine specific protein phosphatases" evidence="8">
    <location>
        <begin position="585"/>
        <end position="662"/>
    </location>
</feature>
<dbReference type="Gene3D" id="3.90.190.10">
    <property type="entry name" value="Protein tyrosine phosphatase superfamily"/>
    <property type="match status" value="2"/>
</dbReference>
<dbReference type="InterPro" id="IPR000242">
    <property type="entry name" value="PTP_cat"/>
</dbReference>
<feature type="region of interest" description="Disordered" evidence="5">
    <location>
        <begin position="325"/>
        <end position="357"/>
    </location>
</feature>
<evidence type="ECO:0000256" key="6">
    <source>
        <dbReference type="SAM" id="Phobius"/>
    </source>
</evidence>
<dbReference type="InterPro" id="IPR050348">
    <property type="entry name" value="Protein-Tyr_Phosphatase"/>
</dbReference>
<keyword evidence="9" id="KW-0675">Receptor</keyword>
<keyword evidence="10" id="KW-1185">Reference proteome</keyword>
<dbReference type="PRINTS" id="PR00700">
    <property type="entry name" value="PRTYPHPHTASE"/>
</dbReference>
<evidence type="ECO:0000256" key="4">
    <source>
        <dbReference type="ARBA" id="ARBA00051722"/>
    </source>
</evidence>
<evidence type="ECO:0000313" key="9">
    <source>
        <dbReference type="EMBL" id="OWF53765.1"/>
    </source>
</evidence>
<evidence type="ECO:0000256" key="1">
    <source>
        <dbReference type="ARBA" id="ARBA00013064"/>
    </source>
</evidence>
<dbReference type="EMBL" id="NEDP02001215">
    <property type="protein sequence ID" value="OWF53765.1"/>
    <property type="molecule type" value="Genomic_DNA"/>
</dbReference>
<feature type="domain" description="Tyrosine-protein phosphatase" evidence="7">
    <location>
        <begin position="703"/>
        <end position="956"/>
    </location>
</feature>
<feature type="domain" description="Tyrosine-protein phosphatase" evidence="7">
    <location>
        <begin position="416"/>
        <end position="671"/>
    </location>
</feature>
<dbReference type="Proteomes" id="UP000242188">
    <property type="component" value="Unassembled WGS sequence"/>
</dbReference>
<keyword evidence="3" id="KW-0904">Protein phosphatase</keyword>
<protein>
    <recommendedName>
        <fullName evidence="1">protein-tyrosine-phosphatase</fullName>
        <ecNumber evidence="1">3.1.3.48</ecNumber>
    </recommendedName>
</protein>
<dbReference type="OrthoDB" id="10253954at2759"/>
<reference evidence="9 10" key="1">
    <citation type="journal article" date="2017" name="Nat. Ecol. Evol.">
        <title>Scallop genome provides insights into evolution of bilaterian karyotype and development.</title>
        <authorList>
            <person name="Wang S."/>
            <person name="Zhang J."/>
            <person name="Jiao W."/>
            <person name="Li J."/>
            <person name="Xun X."/>
            <person name="Sun Y."/>
            <person name="Guo X."/>
            <person name="Huan P."/>
            <person name="Dong B."/>
            <person name="Zhang L."/>
            <person name="Hu X."/>
            <person name="Sun X."/>
            <person name="Wang J."/>
            <person name="Zhao C."/>
            <person name="Wang Y."/>
            <person name="Wang D."/>
            <person name="Huang X."/>
            <person name="Wang R."/>
            <person name="Lv J."/>
            <person name="Li Y."/>
            <person name="Zhang Z."/>
            <person name="Liu B."/>
            <person name="Lu W."/>
            <person name="Hui Y."/>
            <person name="Liang J."/>
            <person name="Zhou Z."/>
            <person name="Hou R."/>
            <person name="Li X."/>
            <person name="Liu Y."/>
            <person name="Li H."/>
            <person name="Ning X."/>
            <person name="Lin Y."/>
            <person name="Zhao L."/>
            <person name="Xing Q."/>
            <person name="Dou J."/>
            <person name="Li Y."/>
            <person name="Mao J."/>
            <person name="Guo H."/>
            <person name="Dou H."/>
            <person name="Li T."/>
            <person name="Mu C."/>
            <person name="Jiang W."/>
            <person name="Fu Q."/>
            <person name="Fu X."/>
            <person name="Miao Y."/>
            <person name="Liu J."/>
            <person name="Yu Q."/>
            <person name="Li R."/>
            <person name="Liao H."/>
            <person name="Li X."/>
            <person name="Kong Y."/>
            <person name="Jiang Z."/>
            <person name="Chourrout D."/>
            <person name="Li R."/>
            <person name="Bao Z."/>
        </authorList>
    </citation>
    <scope>NUCLEOTIDE SEQUENCE [LARGE SCALE GENOMIC DNA]</scope>
    <source>
        <strain evidence="9 10">PY_sf001</strain>
    </source>
</reference>
<dbReference type="AlphaFoldDB" id="A0A210QYK9"/>
<dbReference type="PANTHER" id="PTHR19134">
    <property type="entry name" value="RECEPTOR-TYPE TYROSINE-PROTEIN PHOSPHATASE"/>
    <property type="match status" value="1"/>
</dbReference>
<evidence type="ECO:0000256" key="3">
    <source>
        <dbReference type="ARBA" id="ARBA00022912"/>
    </source>
</evidence>
<dbReference type="FunFam" id="3.90.190.10:FF:000102">
    <property type="entry name" value="Receptor-type tyrosine-protein phosphatase"/>
    <property type="match status" value="1"/>
</dbReference>
<name>A0A210QYK9_MIZYE</name>